<evidence type="ECO:0000256" key="2">
    <source>
        <dbReference type="ARBA" id="ARBA00022741"/>
    </source>
</evidence>
<gene>
    <name evidence="7" type="ORF">MNBD_GAMMA01-460</name>
</gene>
<dbReference type="NCBIfam" id="TIGR00436">
    <property type="entry name" value="era"/>
    <property type="match status" value="1"/>
</dbReference>
<dbReference type="NCBIfam" id="TIGR00231">
    <property type="entry name" value="small_GTP"/>
    <property type="match status" value="1"/>
</dbReference>
<feature type="domain" description="KH type-2" evidence="5">
    <location>
        <begin position="195"/>
        <end position="279"/>
    </location>
</feature>
<dbReference type="GO" id="GO:0005525">
    <property type="term" value="F:GTP binding"/>
    <property type="evidence" value="ECO:0007669"/>
    <property type="project" value="UniProtKB-KW"/>
</dbReference>
<dbReference type="CDD" id="cd04163">
    <property type="entry name" value="Era"/>
    <property type="match status" value="1"/>
</dbReference>
<dbReference type="CDD" id="cd22534">
    <property type="entry name" value="KH-II_Era"/>
    <property type="match status" value="1"/>
</dbReference>
<evidence type="ECO:0000259" key="5">
    <source>
        <dbReference type="PROSITE" id="PS50823"/>
    </source>
</evidence>
<dbReference type="Gene3D" id="3.30.300.20">
    <property type="match status" value="1"/>
</dbReference>
<dbReference type="SUPFAM" id="SSF52540">
    <property type="entry name" value="P-loop containing nucleoside triphosphate hydrolases"/>
    <property type="match status" value="1"/>
</dbReference>
<dbReference type="InterPro" id="IPR015946">
    <property type="entry name" value="KH_dom-like_a/b"/>
</dbReference>
<dbReference type="HAMAP" id="MF_00367">
    <property type="entry name" value="GTPase_Era"/>
    <property type="match status" value="1"/>
</dbReference>
<dbReference type="PROSITE" id="PS51713">
    <property type="entry name" value="G_ERA"/>
    <property type="match status" value="1"/>
</dbReference>
<dbReference type="InterPro" id="IPR030388">
    <property type="entry name" value="G_ERA_dom"/>
</dbReference>
<dbReference type="PANTHER" id="PTHR42698">
    <property type="entry name" value="GTPASE ERA"/>
    <property type="match status" value="1"/>
</dbReference>
<evidence type="ECO:0000256" key="1">
    <source>
        <dbReference type="ARBA" id="ARBA00007921"/>
    </source>
</evidence>
<dbReference type="EMBL" id="UOEW01000008">
    <property type="protein sequence ID" value="VAW32873.1"/>
    <property type="molecule type" value="Genomic_DNA"/>
</dbReference>
<comment type="similarity">
    <text evidence="1">Belongs to the TRAFAC class TrmE-Era-EngA-EngB-Septin-like GTPase superfamily. Era GTPase family.</text>
</comment>
<dbReference type="PRINTS" id="PR00326">
    <property type="entry name" value="GTP1OBG"/>
</dbReference>
<reference evidence="7" key="1">
    <citation type="submission" date="2018-06" db="EMBL/GenBank/DDBJ databases">
        <authorList>
            <person name="Zhirakovskaya E."/>
        </authorList>
    </citation>
    <scope>NUCLEOTIDE SEQUENCE</scope>
</reference>
<dbReference type="InterPro" id="IPR006073">
    <property type="entry name" value="GTP-bd"/>
</dbReference>
<dbReference type="Gene3D" id="3.40.50.300">
    <property type="entry name" value="P-loop containing nucleotide triphosphate hydrolases"/>
    <property type="match status" value="1"/>
</dbReference>
<dbReference type="GO" id="GO:0043024">
    <property type="term" value="F:ribosomal small subunit binding"/>
    <property type="evidence" value="ECO:0007669"/>
    <property type="project" value="TreeGrafter"/>
</dbReference>
<dbReference type="GO" id="GO:0000028">
    <property type="term" value="P:ribosomal small subunit assembly"/>
    <property type="evidence" value="ECO:0007669"/>
    <property type="project" value="TreeGrafter"/>
</dbReference>
<dbReference type="Pfam" id="PF01926">
    <property type="entry name" value="MMR_HSR1"/>
    <property type="match status" value="1"/>
</dbReference>
<evidence type="ECO:0000256" key="3">
    <source>
        <dbReference type="ARBA" id="ARBA00022884"/>
    </source>
</evidence>
<dbReference type="InterPro" id="IPR005662">
    <property type="entry name" value="GTPase_Era-like"/>
</dbReference>
<feature type="domain" description="Era-type G" evidence="6">
    <location>
        <begin position="3"/>
        <end position="172"/>
    </location>
</feature>
<dbReference type="GO" id="GO:0005829">
    <property type="term" value="C:cytosol"/>
    <property type="evidence" value="ECO:0007669"/>
    <property type="project" value="TreeGrafter"/>
</dbReference>
<organism evidence="7">
    <name type="scientific">hydrothermal vent metagenome</name>
    <dbReference type="NCBI Taxonomy" id="652676"/>
    <lineage>
        <taxon>unclassified sequences</taxon>
        <taxon>metagenomes</taxon>
        <taxon>ecological metagenomes</taxon>
    </lineage>
</organism>
<dbReference type="AlphaFoldDB" id="A0A3B0UXL1"/>
<dbReference type="InterPro" id="IPR005225">
    <property type="entry name" value="Small_GTP-bd"/>
</dbReference>
<evidence type="ECO:0000313" key="7">
    <source>
        <dbReference type="EMBL" id="VAW32873.1"/>
    </source>
</evidence>
<name>A0A3B0UXL1_9ZZZZ</name>
<dbReference type="InterPro" id="IPR009019">
    <property type="entry name" value="KH_sf_prok-type"/>
</dbReference>
<dbReference type="Pfam" id="PF07650">
    <property type="entry name" value="KH_2"/>
    <property type="match status" value="1"/>
</dbReference>
<proteinExistence type="inferred from homology"/>
<keyword evidence="3" id="KW-0694">RNA-binding</keyword>
<protein>
    <submittedName>
        <fullName evidence="7">GTP-binding protein Era</fullName>
    </submittedName>
</protein>
<dbReference type="SUPFAM" id="SSF54814">
    <property type="entry name" value="Prokaryotic type KH domain (KH-domain type II)"/>
    <property type="match status" value="1"/>
</dbReference>
<sequence>MNKCGYVAVIGRPNVGKSTLINKIIGEKVSIVTAKPQTTRHQILAIETGKQGQILFIDTPGMHVDHKKALNKYMNKTAAAAVIDVDLILFLVISLKWTADDEQALKALKHINNTPVILVINKADLVKNKEKLLPYANKILQYYDFKEIFYISATTGKGTRDLTNKIYQYLPESENYFAEDQLTDKSTNYLISELIREQLMLRLHQELPYSLTVEIESYKDKGHIVHIHALIWVEREIQKNMVIGKHGTLLKHVGINARAEIQDLIGKKVHLKLWTKVKSAWADNARLLQQLGYKDESL</sequence>
<dbReference type="GO" id="GO:0019843">
    <property type="term" value="F:rRNA binding"/>
    <property type="evidence" value="ECO:0007669"/>
    <property type="project" value="TreeGrafter"/>
</dbReference>
<accession>A0A3B0UXL1</accession>
<dbReference type="NCBIfam" id="NF000908">
    <property type="entry name" value="PRK00089.1"/>
    <property type="match status" value="1"/>
</dbReference>
<dbReference type="InterPro" id="IPR027417">
    <property type="entry name" value="P-loop_NTPase"/>
</dbReference>
<evidence type="ECO:0000259" key="6">
    <source>
        <dbReference type="PROSITE" id="PS51713"/>
    </source>
</evidence>
<keyword evidence="2" id="KW-0547">Nucleotide-binding</keyword>
<keyword evidence="4" id="KW-0342">GTP-binding</keyword>
<evidence type="ECO:0000256" key="4">
    <source>
        <dbReference type="ARBA" id="ARBA00023134"/>
    </source>
</evidence>
<dbReference type="PANTHER" id="PTHR42698:SF1">
    <property type="entry name" value="GTPASE ERA, MITOCHONDRIAL"/>
    <property type="match status" value="1"/>
</dbReference>
<dbReference type="InterPro" id="IPR004044">
    <property type="entry name" value="KH_dom_type_2"/>
</dbReference>
<dbReference type="PROSITE" id="PS50823">
    <property type="entry name" value="KH_TYPE_2"/>
    <property type="match status" value="1"/>
</dbReference>